<dbReference type="InterPro" id="IPR009937">
    <property type="entry name" value="Phage_holin_3_6"/>
</dbReference>
<dbReference type="AlphaFoldDB" id="A0A975J2E5"/>
<dbReference type="EMBL" id="CP073100">
    <property type="protein sequence ID" value="QUE52800.1"/>
    <property type="molecule type" value="Genomic_DNA"/>
</dbReference>
<keyword evidence="1" id="KW-0472">Membrane</keyword>
<dbReference type="Proteomes" id="UP000676169">
    <property type="component" value="Chromosome"/>
</dbReference>
<evidence type="ECO:0000256" key="1">
    <source>
        <dbReference type="SAM" id="Phobius"/>
    </source>
</evidence>
<dbReference type="KEGG" id="lamb:KBB96_07875"/>
<keyword evidence="1" id="KW-0812">Transmembrane</keyword>
<accession>A0A975J2E5</accession>
<dbReference type="RefSeq" id="WP_211634111.1">
    <property type="nucleotide sequence ID" value="NZ_CP073100.1"/>
</dbReference>
<organism evidence="2 3">
    <name type="scientific">Luteolibacter ambystomatis</name>
    <dbReference type="NCBI Taxonomy" id="2824561"/>
    <lineage>
        <taxon>Bacteria</taxon>
        <taxon>Pseudomonadati</taxon>
        <taxon>Verrucomicrobiota</taxon>
        <taxon>Verrucomicrobiia</taxon>
        <taxon>Verrucomicrobiales</taxon>
        <taxon>Verrucomicrobiaceae</taxon>
        <taxon>Luteolibacter</taxon>
    </lineage>
</organism>
<sequence length="130" mass="13951">MNESPEPTTGDDREAPPANWREAAADLVSARLALIELEARDAAKNAGRKGALGGILAGAAFFTWALILAGVIPLLAAAFEVSWGWIALGLALLHAIVAGICFALIRKPVPPAFSLTRSEFQRDREWFKNL</sequence>
<keyword evidence="3" id="KW-1185">Reference proteome</keyword>
<proteinExistence type="predicted"/>
<protein>
    <submittedName>
        <fullName evidence="2">Phage holin family protein</fullName>
    </submittedName>
</protein>
<keyword evidence="1" id="KW-1133">Transmembrane helix</keyword>
<gene>
    <name evidence="2" type="ORF">KBB96_07875</name>
</gene>
<dbReference type="Pfam" id="PF07332">
    <property type="entry name" value="Phage_holin_3_6"/>
    <property type="match status" value="1"/>
</dbReference>
<reference evidence="2" key="1">
    <citation type="submission" date="2021-04" db="EMBL/GenBank/DDBJ databases">
        <title>Luteolibacter sp. 32A isolated from the skin of an Anderson's salamander (Ambystoma andersonii).</title>
        <authorList>
            <person name="Spergser J."/>
            <person name="Busse H.-J."/>
        </authorList>
    </citation>
    <scope>NUCLEOTIDE SEQUENCE</scope>
    <source>
        <strain evidence="2">32A</strain>
    </source>
</reference>
<name>A0A975J2E5_9BACT</name>
<evidence type="ECO:0000313" key="2">
    <source>
        <dbReference type="EMBL" id="QUE52800.1"/>
    </source>
</evidence>
<feature type="transmembrane region" description="Helical" evidence="1">
    <location>
        <begin position="82"/>
        <end position="105"/>
    </location>
</feature>
<feature type="transmembrane region" description="Helical" evidence="1">
    <location>
        <begin position="50"/>
        <end position="76"/>
    </location>
</feature>
<evidence type="ECO:0000313" key="3">
    <source>
        <dbReference type="Proteomes" id="UP000676169"/>
    </source>
</evidence>